<dbReference type="NCBIfam" id="TIGR00380">
    <property type="entry name" value="cobal_cbiB"/>
    <property type="match status" value="1"/>
</dbReference>
<dbReference type="RefSeq" id="WP_123934763.1">
    <property type="nucleotide sequence ID" value="NZ_CP033897.1"/>
</dbReference>
<proteinExistence type="inferred from homology"/>
<dbReference type="HAMAP" id="MF_00024">
    <property type="entry name" value="CobD_CbiB"/>
    <property type="match status" value="1"/>
</dbReference>
<keyword evidence="5 9" id="KW-0169">Cobalamin biosynthesis</keyword>
<dbReference type="OrthoDB" id="9811967at2"/>
<dbReference type="InterPro" id="IPR004485">
    <property type="entry name" value="Cobalamin_biosynth_CobD/CbiB"/>
</dbReference>
<protein>
    <recommendedName>
        <fullName evidence="9">Cobalamin biosynthesis protein CobD</fullName>
    </recommendedName>
</protein>
<dbReference type="GO" id="GO:0009236">
    <property type="term" value="P:cobalamin biosynthetic process"/>
    <property type="evidence" value="ECO:0007669"/>
    <property type="project" value="UniProtKB-UniRule"/>
</dbReference>
<dbReference type="GO" id="GO:0048472">
    <property type="term" value="F:threonine-phosphate decarboxylase activity"/>
    <property type="evidence" value="ECO:0007669"/>
    <property type="project" value="InterPro"/>
</dbReference>
<comment type="similarity">
    <text evidence="3 9">Belongs to the CobD/CbiB family.</text>
</comment>
<evidence type="ECO:0000256" key="4">
    <source>
        <dbReference type="ARBA" id="ARBA00022475"/>
    </source>
</evidence>
<comment type="function">
    <text evidence="9">Converts cobyric acid to cobinamide by the addition of aminopropanol on the F carboxylic group.</text>
</comment>
<dbReference type="GO" id="GO:0015420">
    <property type="term" value="F:ABC-type vitamin B12 transporter activity"/>
    <property type="evidence" value="ECO:0007669"/>
    <property type="project" value="UniProtKB-UniRule"/>
</dbReference>
<evidence type="ECO:0000256" key="5">
    <source>
        <dbReference type="ARBA" id="ARBA00022573"/>
    </source>
</evidence>
<evidence type="ECO:0000256" key="3">
    <source>
        <dbReference type="ARBA" id="ARBA00006263"/>
    </source>
</evidence>
<comment type="subcellular location">
    <subcellularLocation>
        <location evidence="1 9">Cell membrane</location>
        <topology evidence="1 9">Multi-pass membrane protein</topology>
    </subcellularLocation>
</comment>
<dbReference type="Pfam" id="PF03186">
    <property type="entry name" value="CobD_Cbib"/>
    <property type="match status" value="1"/>
</dbReference>
<keyword evidence="4 9" id="KW-1003">Cell membrane</keyword>
<dbReference type="PANTHER" id="PTHR34308">
    <property type="entry name" value="COBALAMIN BIOSYNTHESIS PROTEIN CBIB"/>
    <property type="match status" value="1"/>
</dbReference>
<dbReference type="PANTHER" id="PTHR34308:SF1">
    <property type="entry name" value="COBALAMIN BIOSYNTHESIS PROTEIN CBIB"/>
    <property type="match status" value="1"/>
</dbReference>
<dbReference type="Proteomes" id="UP000271587">
    <property type="component" value="Chromosome"/>
</dbReference>
<keyword evidence="11" id="KW-1185">Reference proteome</keyword>
<organism evidence="10 11">
    <name type="scientific">Corynebacterium gerontici</name>
    <dbReference type="NCBI Taxonomy" id="2079234"/>
    <lineage>
        <taxon>Bacteria</taxon>
        <taxon>Bacillati</taxon>
        <taxon>Actinomycetota</taxon>
        <taxon>Actinomycetes</taxon>
        <taxon>Mycobacteriales</taxon>
        <taxon>Corynebacteriaceae</taxon>
        <taxon>Corynebacterium</taxon>
    </lineage>
</organism>
<evidence type="ECO:0000256" key="7">
    <source>
        <dbReference type="ARBA" id="ARBA00022989"/>
    </source>
</evidence>
<comment type="pathway">
    <text evidence="2 9">Cofactor biosynthesis; adenosylcobalamin biosynthesis.</text>
</comment>
<name>A0A3G6J1F1_9CORY</name>
<dbReference type="GO" id="GO:0005886">
    <property type="term" value="C:plasma membrane"/>
    <property type="evidence" value="ECO:0007669"/>
    <property type="project" value="UniProtKB-SubCell"/>
</dbReference>
<accession>A0A3G6J1F1</accession>
<dbReference type="AlphaFoldDB" id="A0A3G6J1F1"/>
<evidence type="ECO:0000256" key="9">
    <source>
        <dbReference type="HAMAP-Rule" id="MF_00024"/>
    </source>
</evidence>
<keyword evidence="6 9" id="KW-0812">Transmembrane</keyword>
<keyword evidence="8 9" id="KW-0472">Membrane</keyword>
<sequence>MSDWQSVGNTVFRRLLFSCANVLPGVALDRAVGDPGGAWHPVAVFGRYAGALEQRLWADDRARGAVFCALSVAPPVAASWWVWRRFPHLSNAAALAVALGGTTLERTGVKVAHDLERGDVEAARAWVPWLCSRDPHSLDADGIARATVESLAENVSDAAVASLFWSAFGAPWVVLHRCANTLDAMVGYRNERYRNFGWACAKLDDALAFIPARLCAALFVAASFPEGRGREAIRAWREDASAHPSPNAGPVEATAAAALGVCLGGATRYAHGVEQRPVLGRGRAPRAGDVRAAVRLIRRTQWCAVGVSVALGALVARSGA</sequence>
<evidence type="ECO:0000313" key="10">
    <source>
        <dbReference type="EMBL" id="AZA11851.1"/>
    </source>
</evidence>
<reference evidence="10 11" key="1">
    <citation type="submission" date="2018-11" db="EMBL/GenBank/DDBJ databases">
        <authorList>
            <person name="Kleinhagauer T."/>
            <person name="Glaeser S.P."/>
            <person name="Spergser J."/>
            <person name="Ruckert C."/>
            <person name="Kaempfer P."/>
            <person name="Busse H.-J."/>
        </authorList>
    </citation>
    <scope>NUCLEOTIDE SEQUENCE [LARGE SCALE GENOMIC DNA]</scope>
    <source>
        <strain evidence="10 11">W8</strain>
    </source>
</reference>
<dbReference type="KEGG" id="cgk:CGERO_07755"/>
<gene>
    <name evidence="9" type="primary">cobD</name>
    <name evidence="10" type="ORF">CGERO_07755</name>
</gene>
<dbReference type="UniPathway" id="UPA00148"/>
<keyword evidence="7 9" id="KW-1133">Transmembrane helix</keyword>
<evidence type="ECO:0000256" key="1">
    <source>
        <dbReference type="ARBA" id="ARBA00004651"/>
    </source>
</evidence>
<evidence type="ECO:0000256" key="8">
    <source>
        <dbReference type="ARBA" id="ARBA00023136"/>
    </source>
</evidence>
<evidence type="ECO:0000313" key="11">
    <source>
        <dbReference type="Proteomes" id="UP000271587"/>
    </source>
</evidence>
<dbReference type="EMBL" id="CP033897">
    <property type="protein sequence ID" value="AZA11851.1"/>
    <property type="molecule type" value="Genomic_DNA"/>
</dbReference>
<evidence type="ECO:0000256" key="6">
    <source>
        <dbReference type="ARBA" id="ARBA00022692"/>
    </source>
</evidence>
<evidence type="ECO:0000256" key="2">
    <source>
        <dbReference type="ARBA" id="ARBA00004953"/>
    </source>
</evidence>